<dbReference type="PANTHER" id="PTHR48106">
    <property type="entry name" value="QUINONE OXIDOREDUCTASE PIG3-RELATED"/>
    <property type="match status" value="1"/>
</dbReference>
<accession>A0A8H3I7J5</accession>
<feature type="transmembrane region" description="Helical" evidence="3">
    <location>
        <begin position="261"/>
        <end position="283"/>
    </location>
</feature>
<dbReference type="PANTHER" id="PTHR48106:SF18">
    <property type="entry name" value="QUINONE OXIDOREDUCTASE PIG3"/>
    <property type="match status" value="1"/>
</dbReference>
<dbReference type="OrthoDB" id="203908at2759"/>
<sequence length="355" mass="38615">MPSWDNDPKGTMTAAVLTSVGAKPPSDCFNLNHSYPKPSLPGPEWVLVRVKAAGLNRAELRSRKGEKPGMPEFGIFQAEYHEDPPQILGEEFVGIVEGAGEKTGFKPGDRVAGWAYGGGKAHDGSYAQYTICHSRRCFRLPDTALAWDVLGGTCMSMWTAWGALFETARIASTSTVLVHGATSSVGLWAVLLAKEHGCTVFATTRQKEKIERLRQAGADYVLLEEELEGSLNEIVPDGVDCVLELLGPDTLLSVGLKHLKMHGIVVVVGILAGWGSGISPFLIPSTRKLSFFTSSGDEGLENLPRVMEDVVRKVEGGVYRKEVFVDKVFELREVGLAHRHMEENKAVGKVVMEIP</sequence>
<gene>
    <name evidence="5" type="ORF">HETSPECPRED_007928</name>
</gene>
<dbReference type="AlphaFoldDB" id="A0A8H3I7J5"/>
<keyword evidence="3" id="KW-1133">Transmembrane helix</keyword>
<keyword evidence="3" id="KW-0472">Membrane</keyword>
<organism evidence="5 6">
    <name type="scientific">Heterodermia speciosa</name>
    <dbReference type="NCBI Taxonomy" id="116794"/>
    <lineage>
        <taxon>Eukaryota</taxon>
        <taxon>Fungi</taxon>
        <taxon>Dikarya</taxon>
        <taxon>Ascomycota</taxon>
        <taxon>Pezizomycotina</taxon>
        <taxon>Lecanoromycetes</taxon>
        <taxon>OSLEUM clade</taxon>
        <taxon>Lecanoromycetidae</taxon>
        <taxon>Caliciales</taxon>
        <taxon>Physciaceae</taxon>
        <taxon>Heterodermia</taxon>
    </lineage>
</organism>
<dbReference type="Gene3D" id="3.90.180.10">
    <property type="entry name" value="Medium-chain alcohol dehydrogenases, catalytic domain"/>
    <property type="match status" value="1"/>
</dbReference>
<dbReference type="GO" id="GO:0016651">
    <property type="term" value="F:oxidoreductase activity, acting on NAD(P)H"/>
    <property type="evidence" value="ECO:0007669"/>
    <property type="project" value="TreeGrafter"/>
</dbReference>
<dbReference type="InterPro" id="IPR020843">
    <property type="entry name" value="ER"/>
</dbReference>
<evidence type="ECO:0000256" key="3">
    <source>
        <dbReference type="SAM" id="Phobius"/>
    </source>
</evidence>
<dbReference type="InterPro" id="IPR013154">
    <property type="entry name" value="ADH-like_N"/>
</dbReference>
<keyword evidence="2" id="KW-0560">Oxidoreductase</keyword>
<dbReference type="EMBL" id="CAJPDS010000006">
    <property type="protein sequence ID" value="CAF9907883.1"/>
    <property type="molecule type" value="Genomic_DNA"/>
</dbReference>
<feature type="domain" description="Enoyl reductase (ER)" evidence="4">
    <location>
        <begin position="26"/>
        <end position="352"/>
    </location>
</feature>
<dbReference type="InterPro" id="IPR011032">
    <property type="entry name" value="GroES-like_sf"/>
</dbReference>
<reference evidence="5" key="1">
    <citation type="submission" date="2021-03" db="EMBL/GenBank/DDBJ databases">
        <authorList>
            <person name="Tagirdzhanova G."/>
        </authorList>
    </citation>
    <scope>NUCLEOTIDE SEQUENCE</scope>
</reference>
<dbReference type="SUPFAM" id="SSF50129">
    <property type="entry name" value="GroES-like"/>
    <property type="match status" value="1"/>
</dbReference>
<dbReference type="SUPFAM" id="SSF51735">
    <property type="entry name" value="NAD(P)-binding Rossmann-fold domains"/>
    <property type="match status" value="1"/>
</dbReference>
<dbReference type="Pfam" id="PF00107">
    <property type="entry name" value="ADH_zinc_N"/>
    <property type="match status" value="1"/>
</dbReference>
<dbReference type="Pfam" id="PF08240">
    <property type="entry name" value="ADH_N"/>
    <property type="match status" value="1"/>
</dbReference>
<keyword evidence="6" id="KW-1185">Reference proteome</keyword>
<evidence type="ECO:0000313" key="6">
    <source>
        <dbReference type="Proteomes" id="UP000664521"/>
    </source>
</evidence>
<dbReference type="InterPro" id="IPR036291">
    <property type="entry name" value="NAD(P)-bd_dom_sf"/>
</dbReference>
<keyword evidence="3" id="KW-0812">Transmembrane</keyword>
<evidence type="ECO:0000313" key="5">
    <source>
        <dbReference type="EMBL" id="CAF9907883.1"/>
    </source>
</evidence>
<keyword evidence="1" id="KW-0521">NADP</keyword>
<name>A0A8H3I7J5_9LECA</name>
<evidence type="ECO:0000256" key="1">
    <source>
        <dbReference type="ARBA" id="ARBA00022857"/>
    </source>
</evidence>
<proteinExistence type="predicted"/>
<evidence type="ECO:0000259" key="4">
    <source>
        <dbReference type="SMART" id="SM00829"/>
    </source>
</evidence>
<dbReference type="GO" id="GO:0070402">
    <property type="term" value="F:NADPH binding"/>
    <property type="evidence" value="ECO:0007669"/>
    <property type="project" value="TreeGrafter"/>
</dbReference>
<comment type="caution">
    <text evidence="5">The sequence shown here is derived from an EMBL/GenBank/DDBJ whole genome shotgun (WGS) entry which is preliminary data.</text>
</comment>
<dbReference type="Gene3D" id="3.40.50.720">
    <property type="entry name" value="NAD(P)-binding Rossmann-like Domain"/>
    <property type="match status" value="1"/>
</dbReference>
<protein>
    <recommendedName>
        <fullName evidence="4">Enoyl reductase (ER) domain-containing protein</fullName>
    </recommendedName>
</protein>
<dbReference type="InterPro" id="IPR013149">
    <property type="entry name" value="ADH-like_C"/>
</dbReference>
<evidence type="ECO:0000256" key="2">
    <source>
        <dbReference type="ARBA" id="ARBA00023002"/>
    </source>
</evidence>
<dbReference type="Proteomes" id="UP000664521">
    <property type="component" value="Unassembled WGS sequence"/>
</dbReference>
<dbReference type="SMART" id="SM00829">
    <property type="entry name" value="PKS_ER"/>
    <property type="match status" value="1"/>
</dbReference>